<reference evidence="6" key="1">
    <citation type="journal article" date="2019" name="PLoS Negl. Trop. Dis.">
        <title>Revisiting the worldwide diversity of Leptospira species in the environment.</title>
        <authorList>
            <person name="Vincent A.T."/>
            <person name="Schiettekatte O."/>
            <person name="Bourhy P."/>
            <person name="Veyrier F.J."/>
            <person name="Picardeau M."/>
        </authorList>
    </citation>
    <scope>NUCLEOTIDE SEQUENCE [LARGE SCALE GENOMIC DNA]</scope>
    <source>
        <strain evidence="6">201300427</strain>
    </source>
</reference>
<dbReference type="InterPro" id="IPR051310">
    <property type="entry name" value="MCP_chemotaxis"/>
</dbReference>
<dbReference type="RefSeq" id="WP_135760374.1">
    <property type="nucleotide sequence ID" value="NZ_RQHW01000033.1"/>
</dbReference>
<keyword evidence="4" id="KW-1133">Transmembrane helix</keyword>
<sequence length="585" mass="64545">MTWFKNLRIRARLLIGFLVSLLFMLLIGGISLWTTDKILGTLHSVYADRVVPISQIKDVSDAYLIGMIDAANKAKSKKLSYEDALTSIRESEAKADRVWKEYLGTYLVDAEKEVIAKMEDEFPPLKKGVKRLETLLITKNEAEFDRFVAEDMYPIFEPLTNHLDQLIRIQLVVAKEEYLKSEEDYKTSIYIFFTTIGVSFLFVLWIAYTMSAAIANPMKEIVAAAKTIAIGDLNVSLSQDLLDQVGKNKESIVKKNEIKILADAFSELVDFIRERANVLERISTSDLTSSVSLKSDKDVLGKSLHLMLRNLSEIVEKLHFSSQEVDIGAQQLTDASTSLSEAASEQASAVEEISATLTQIGNSFLSNAENVERMTQLSQVTAKQADEGNAKMQELISAMQEISSSFEQISKINKVINDIAFQTNILALNAAVEAARAGQHGKGFAVVAEEVRNLAQKSAGAADETTSLIETSLKKVKIGNLATEKTADVLEKITQSAEGVNRITNEIALSINEQKSAVLQITQGIDQVTTVTSTTAASAEEVAASSETLKRQVEIMRSVILGFKLKDTKETSTALVRMERHEIVL</sequence>
<dbReference type="GO" id="GO:0005886">
    <property type="term" value="C:plasma membrane"/>
    <property type="evidence" value="ECO:0007669"/>
    <property type="project" value="TreeGrafter"/>
</dbReference>
<evidence type="ECO:0000256" key="4">
    <source>
        <dbReference type="SAM" id="Phobius"/>
    </source>
</evidence>
<dbReference type="Proteomes" id="UP000298058">
    <property type="component" value="Unassembled WGS sequence"/>
</dbReference>
<dbReference type="SMART" id="SM00283">
    <property type="entry name" value="MA"/>
    <property type="match status" value="1"/>
</dbReference>
<evidence type="ECO:0000256" key="2">
    <source>
        <dbReference type="ARBA" id="ARBA00029447"/>
    </source>
</evidence>
<evidence type="ECO:0000313" key="6">
    <source>
        <dbReference type="EMBL" id="TGN19189.1"/>
    </source>
</evidence>
<dbReference type="PROSITE" id="PS50111">
    <property type="entry name" value="CHEMOTAXIS_TRANSDUC_2"/>
    <property type="match status" value="1"/>
</dbReference>
<feature type="transmembrane region" description="Helical" evidence="4">
    <location>
        <begin position="189"/>
        <end position="208"/>
    </location>
</feature>
<gene>
    <name evidence="6" type="ORF">EHS15_09725</name>
</gene>
<dbReference type="PANTHER" id="PTHR43531">
    <property type="entry name" value="PROTEIN ICFG"/>
    <property type="match status" value="1"/>
</dbReference>
<name>A0A4R9M1P8_9LEPT</name>
<dbReference type="AlphaFoldDB" id="A0A4R9M1P8"/>
<dbReference type="InterPro" id="IPR004089">
    <property type="entry name" value="MCPsignal_dom"/>
</dbReference>
<evidence type="ECO:0000256" key="3">
    <source>
        <dbReference type="PROSITE-ProRule" id="PRU00284"/>
    </source>
</evidence>
<keyword evidence="4" id="KW-0472">Membrane</keyword>
<feature type="domain" description="Methyl-accepting transducer" evidence="5">
    <location>
        <begin position="321"/>
        <end position="550"/>
    </location>
</feature>
<dbReference type="Pfam" id="PF12729">
    <property type="entry name" value="4HB_MCP_1"/>
    <property type="match status" value="1"/>
</dbReference>
<dbReference type="InterPro" id="IPR024478">
    <property type="entry name" value="HlyB_4HB_MCP"/>
</dbReference>
<dbReference type="EMBL" id="RQHW01000033">
    <property type="protein sequence ID" value="TGN19189.1"/>
    <property type="molecule type" value="Genomic_DNA"/>
</dbReference>
<dbReference type="GO" id="GO:0006935">
    <property type="term" value="P:chemotaxis"/>
    <property type="evidence" value="ECO:0007669"/>
    <property type="project" value="UniProtKB-KW"/>
</dbReference>
<accession>A0A4R9M1P8</accession>
<comment type="similarity">
    <text evidence="2">Belongs to the methyl-accepting chemotaxis (MCP) protein family.</text>
</comment>
<evidence type="ECO:0000256" key="1">
    <source>
        <dbReference type="ARBA" id="ARBA00022500"/>
    </source>
</evidence>
<dbReference type="OrthoDB" id="9814363at2"/>
<dbReference type="GO" id="GO:0007165">
    <property type="term" value="P:signal transduction"/>
    <property type="evidence" value="ECO:0007669"/>
    <property type="project" value="UniProtKB-KW"/>
</dbReference>
<dbReference type="GO" id="GO:0004888">
    <property type="term" value="F:transmembrane signaling receptor activity"/>
    <property type="evidence" value="ECO:0007669"/>
    <property type="project" value="TreeGrafter"/>
</dbReference>
<feature type="transmembrane region" description="Helical" evidence="4">
    <location>
        <begin position="12"/>
        <end position="33"/>
    </location>
</feature>
<keyword evidence="3" id="KW-0807">Transducer</keyword>
<keyword evidence="4" id="KW-0812">Transmembrane</keyword>
<keyword evidence="1" id="KW-0145">Chemotaxis</keyword>
<dbReference type="Gene3D" id="1.10.287.950">
    <property type="entry name" value="Methyl-accepting chemotaxis protein"/>
    <property type="match status" value="1"/>
</dbReference>
<keyword evidence="7" id="KW-1185">Reference proteome</keyword>
<dbReference type="SUPFAM" id="SSF58104">
    <property type="entry name" value="Methyl-accepting chemotaxis protein (MCP) signaling domain"/>
    <property type="match status" value="1"/>
</dbReference>
<dbReference type="PANTHER" id="PTHR43531:SF11">
    <property type="entry name" value="METHYL-ACCEPTING CHEMOTAXIS PROTEIN 3"/>
    <property type="match status" value="1"/>
</dbReference>
<dbReference type="Pfam" id="PF00015">
    <property type="entry name" value="MCPsignal"/>
    <property type="match status" value="1"/>
</dbReference>
<comment type="caution">
    <text evidence="6">The sequence shown here is derived from an EMBL/GenBank/DDBJ whole genome shotgun (WGS) entry which is preliminary data.</text>
</comment>
<organism evidence="6 7">
    <name type="scientific">Leptospira idonii</name>
    <dbReference type="NCBI Taxonomy" id="1193500"/>
    <lineage>
        <taxon>Bacteria</taxon>
        <taxon>Pseudomonadati</taxon>
        <taxon>Spirochaetota</taxon>
        <taxon>Spirochaetia</taxon>
        <taxon>Leptospirales</taxon>
        <taxon>Leptospiraceae</taxon>
        <taxon>Leptospira</taxon>
    </lineage>
</organism>
<protein>
    <submittedName>
        <fullName evidence="6">Methyl-accepting chemotaxis protein</fullName>
    </submittedName>
</protein>
<proteinExistence type="inferred from homology"/>
<evidence type="ECO:0000313" key="7">
    <source>
        <dbReference type="Proteomes" id="UP000298058"/>
    </source>
</evidence>
<evidence type="ECO:0000259" key="5">
    <source>
        <dbReference type="PROSITE" id="PS50111"/>
    </source>
</evidence>